<feature type="transmembrane region" description="Helical" evidence="6">
    <location>
        <begin position="172"/>
        <end position="195"/>
    </location>
</feature>
<accession>A0ABT3H9L8</accession>
<dbReference type="Pfam" id="PF01554">
    <property type="entry name" value="MatE"/>
    <property type="match status" value="2"/>
</dbReference>
<feature type="transmembrane region" description="Helical" evidence="6">
    <location>
        <begin position="21"/>
        <end position="41"/>
    </location>
</feature>
<feature type="transmembrane region" description="Helical" evidence="6">
    <location>
        <begin position="421"/>
        <end position="438"/>
    </location>
</feature>
<organism evidence="7 8">
    <name type="scientific">Rhodobium gokarnense</name>
    <dbReference type="NCBI Taxonomy" id="364296"/>
    <lineage>
        <taxon>Bacteria</taxon>
        <taxon>Pseudomonadati</taxon>
        <taxon>Pseudomonadota</taxon>
        <taxon>Alphaproteobacteria</taxon>
        <taxon>Hyphomicrobiales</taxon>
        <taxon>Rhodobiaceae</taxon>
        <taxon>Rhodobium</taxon>
    </lineage>
</organism>
<evidence type="ECO:0000256" key="5">
    <source>
        <dbReference type="ARBA" id="ARBA00023136"/>
    </source>
</evidence>
<comment type="similarity">
    <text evidence="2">Belongs to the multi antimicrobial extrusion (MATE) (TC 2.A.66.1) family.</text>
</comment>
<keyword evidence="4 6" id="KW-1133">Transmembrane helix</keyword>
<dbReference type="CDD" id="cd13136">
    <property type="entry name" value="MATE_DinF_like"/>
    <property type="match status" value="1"/>
</dbReference>
<feature type="transmembrane region" description="Helical" evidence="6">
    <location>
        <begin position="53"/>
        <end position="77"/>
    </location>
</feature>
<dbReference type="PANTHER" id="PTHR42893">
    <property type="entry name" value="PROTEIN DETOXIFICATION 44, CHLOROPLASTIC-RELATED"/>
    <property type="match status" value="1"/>
</dbReference>
<evidence type="ECO:0000256" key="4">
    <source>
        <dbReference type="ARBA" id="ARBA00022989"/>
    </source>
</evidence>
<dbReference type="RefSeq" id="WP_264600742.1">
    <property type="nucleotide sequence ID" value="NZ_JAOQNS010000003.1"/>
</dbReference>
<evidence type="ECO:0000313" key="8">
    <source>
        <dbReference type="Proteomes" id="UP001209755"/>
    </source>
</evidence>
<feature type="transmembrane region" description="Helical" evidence="6">
    <location>
        <begin position="201"/>
        <end position="225"/>
    </location>
</feature>
<name>A0ABT3H9L8_9HYPH</name>
<proteinExistence type="inferred from homology"/>
<feature type="transmembrane region" description="Helical" evidence="6">
    <location>
        <begin position="146"/>
        <end position="165"/>
    </location>
</feature>
<feature type="transmembrane region" description="Helical" evidence="6">
    <location>
        <begin position="397"/>
        <end position="415"/>
    </location>
</feature>
<comment type="caution">
    <text evidence="7">The sequence shown here is derived from an EMBL/GenBank/DDBJ whole genome shotgun (WGS) entry which is preliminary data.</text>
</comment>
<keyword evidence="5 6" id="KW-0472">Membrane</keyword>
<evidence type="ECO:0000313" key="7">
    <source>
        <dbReference type="EMBL" id="MCW2307092.1"/>
    </source>
</evidence>
<feature type="transmembrane region" description="Helical" evidence="6">
    <location>
        <begin position="278"/>
        <end position="301"/>
    </location>
</feature>
<dbReference type="PANTHER" id="PTHR42893:SF46">
    <property type="entry name" value="PROTEIN DETOXIFICATION 44, CHLOROPLASTIC"/>
    <property type="match status" value="1"/>
</dbReference>
<sequence>MQPGSHGPQVLATRRFDVTNRGVVAIALPMTLAYLSTPLVGLVDTAVIGRLGIAALMGGIAIGAVVFDFIFSIFNFLRNGTTGLTAQALGAGDVVEERAVFLRFLVIALGLGIVIIVLRDPVADLGIAVMSPSAEVAAAARRYIDIRIFATPFVLANYAMLGWLLGLGRAHVALVLQVLLNGLNVGLNLFFVLLLDWSIEGVATASLIAETATFFAGLAVVMRVAHGRRWPAWRIVFNAEKFRRMTGINGDIMVRSFALLIAFGFFTRESARSGDIVLATNAVLMNLFILGGYFLDGFAAAAEQLAGRAVGARYRPAFDATIRLTLIWGGALSLGLTAIYFAAGPTIIDAMTTNEEVRALARVYLPWAALTPVMAVLAFQMDGVFIGSTWSGDMRNMMLLSLVAFFAVWWVAMPVWGVHGLWLALLVFLALRGITLSWRCRSKADETFGTVAPQTLRGA</sequence>
<dbReference type="InterPro" id="IPR044644">
    <property type="entry name" value="DinF-like"/>
</dbReference>
<keyword evidence="8" id="KW-1185">Reference proteome</keyword>
<protein>
    <submittedName>
        <fullName evidence="7">MATE family multidrug resistance protein</fullName>
    </submittedName>
</protein>
<reference evidence="8" key="1">
    <citation type="submission" date="2023-07" db="EMBL/GenBank/DDBJ databases">
        <title>Genome sequencing of Purple Non-Sulfur Bacteria from various extreme environments.</title>
        <authorList>
            <person name="Mayer M."/>
        </authorList>
    </citation>
    <scope>NUCLEOTIDE SEQUENCE [LARGE SCALE GENOMIC DNA]</scope>
    <source>
        <strain evidence="8">DSM 17935</strain>
    </source>
</reference>
<dbReference type="InterPro" id="IPR002528">
    <property type="entry name" value="MATE_fam"/>
</dbReference>
<gene>
    <name evidence="7" type="ORF">M2319_001414</name>
</gene>
<evidence type="ECO:0000256" key="2">
    <source>
        <dbReference type="ARBA" id="ARBA00010199"/>
    </source>
</evidence>
<dbReference type="NCBIfam" id="TIGR00797">
    <property type="entry name" value="matE"/>
    <property type="match status" value="1"/>
</dbReference>
<dbReference type="EMBL" id="JAOQNS010000003">
    <property type="protein sequence ID" value="MCW2307092.1"/>
    <property type="molecule type" value="Genomic_DNA"/>
</dbReference>
<feature type="transmembrane region" description="Helical" evidence="6">
    <location>
        <begin position="322"/>
        <end position="343"/>
    </location>
</feature>
<evidence type="ECO:0000256" key="3">
    <source>
        <dbReference type="ARBA" id="ARBA00022692"/>
    </source>
</evidence>
<comment type="subcellular location">
    <subcellularLocation>
        <location evidence="1">Membrane</location>
        <topology evidence="1">Multi-pass membrane protein</topology>
    </subcellularLocation>
</comment>
<keyword evidence="3 6" id="KW-0812">Transmembrane</keyword>
<evidence type="ECO:0000256" key="1">
    <source>
        <dbReference type="ARBA" id="ARBA00004141"/>
    </source>
</evidence>
<feature type="transmembrane region" description="Helical" evidence="6">
    <location>
        <begin position="363"/>
        <end position="385"/>
    </location>
</feature>
<feature type="transmembrane region" description="Helical" evidence="6">
    <location>
        <begin position="246"/>
        <end position="266"/>
    </location>
</feature>
<feature type="transmembrane region" description="Helical" evidence="6">
    <location>
        <begin position="98"/>
        <end position="118"/>
    </location>
</feature>
<evidence type="ECO:0000256" key="6">
    <source>
        <dbReference type="SAM" id="Phobius"/>
    </source>
</evidence>
<dbReference type="Proteomes" id="UP001209755">
    <property type="component" value="Unassembled WGS sequence"/>
</dbReference>